<proteinExistence type="predicted"/>
<dbReference type="AlphaFoldDB" id="A0AAV4F867"/>
<dbReference type="InterPro" id="IPR045466">
    <property type="entry name" value="DUF6498"/>
</dbReference>
<dbReference type="Pfam" id="PF20108">
    <property type="entry name" value="DUF6498"/>
    <property type="match status" value="1"/>
</dbReference>
<keyword evidence="3" id="KW-1185">Reference proteome</keyword>
<protein>
    <submittedName>
        <fullName evidence="2">Uncharacterized protein</fullName>
    </submittedName>
</protein>
<feature type="transmembrane region" description="Helical" evidence="1">
    <location>
        <begin position="133"/>
        <end position="152"/>
    </location>
</feature>
<keyword evidence="1" id="KW-0812">Transmembrane</keyword>
<dbReference type="Proteomes" id="UP000762676">
    <property type="component" value="Unassembled WGS sequence"/>
</dbReference>
<evidence type="ECO:0000256" key="1">
    <source>
        <dbReference type="SAM" id="Phobius"/>
    </source>
</evidence>
<feature type="transmembrane region" description="Helical" evidence="1">
    <location>
        <begin position="30"/>
        <end position="51"/>
    </location>
</feature>
<feature type="transmembrane region" description="Helical" evidence="1">
    <location>
        <begin position="95"/>
        <end position="112"/>
    </location>
</feature>
<comment type="caution">
    <text evidence="2">The sequence shown here is derived from an EMBL/GenBank/DDBJ whole genome shotgun (WGS) entry which is preliminary data.</text>
</comment>
<dbReference type="EMBL" id="BMAT01000613">
    <property type="protein sequence ID" value="GFR69402.1"/>
    <property type="molecule type" value="Genomic_DNA"/>
</dbReference>
<evidence type="ECO:0000313" key="3">
    <source>
        <dbReference type="Proteomes" id="UP000762676"/>
    </source>
</evidence>
<keyword evidence="1" id="KW-1133">Transmembrane helix</keyword>
<evidence type="ECO:0000313" key="2">
    <source>
        <dbReference type="EMBL" id="GFR69402.1"/>
    </source>
</evidence>
<keyword evidence="1" id="KW-0472">Membrane</keyword>
<gene>
    <name evidence="2" type="ORF">ElyMa_000300300</name>
</gene>
<feature type="transmembrane region" description="Helical" evidence="1">
    <location>
        <begin position="5"/>
        <end position="24"/>
    </location>
</feature>
<name>A0AAV4F867_9GAST</name>
<accession>A0AAV4F867</accession>
<organism evidence="2 3">
    <name type="scientific">Elysia marginata</name>
    <dbReference type="NCBI Taxonomy" id="1093978"/>
    <lineage>
        <taxon>Eukaryota</taxon>
        <taxon>Metazoa</taxon>
        <taxon>Spiralia</taxon>
        <taxon>Lophotrochozoa</taxon>
        <taxon>Mollusca</taxon>
        <taxon>Gastropoda</taxon>
        <taxon>Heterobranchia</taxon>
        <taxon>Euthyneura</taxon>
        <taxon>Panpulmonata</taxon>
        <taxon>Sacoglossa</taxon>
        <taxon>Placobranchoidea</taxon>
        <taxon>Plakobranchidae</taxon>
        <taxon>Elysia</taxon>
    </lineage>
</organism>
<sequence length="216" mass="24539">MQPVIVNTLILNSLPIFGILFLEWQSADLILLYGIETLFIMFFGIIAICRLPVESSSAGILKFAGILFFLCHFGVFSLIVLIISLMFYFEADVQAEPLLLWLAFAALVWHQVREMEQYGDQPQPASRIFTMGFSPWFRIIGFFIGMIATFILSSECEDINDTLSCNFHYDSSTATEEETRNINDILMLTLLTLKITNDLVADFIRHRGKRSDAQSA</sequence>
<reference evidence="2 3" key="1">
    <citation type="journal article" date="2021" name="Elife">
        <title>Chloroplast acquisition without the gene transfer in kleptoplastic sea slugs, Plakobranchus ocellatus.</title>
        <authorList>
            <person name="Maeda T."/>
            <person name="Takahashi S."/>
            <person name="Yoshida T."/>
            <person name="Shimamura S."/>
            <person name="Takaki Y."/>
            <person name="Nagai Y."/>
            <person name="Toyoda A."/>
            <person name="Suzuki Y."/>
            <person name="Arimoto A."/>
            <person name="Ishii H."/>
            <person name="Satoh N."/>
            <person name="Nishiyama T."/>
            <person name="Hasebe M."/>
            <person name="Maruyama T."/>
            <person name="Minagawa J."/>
            <person name="Obokata J."/>
            <person name="Shigenobu S."/>
        </authorList>
    </citation>
    <scope>NUCLEOTIDE SEQUENCE [LARGE SCALE GENOMIC DNA]</scope>
</reference>
<feature type="transmembrane region" description="Helical" evidence="1">
    <location>
        <begin position="63"/>
        <end position="89"/>
    </location>
</feature>